<dbReference type="Ensembl" id="ENSEBUT00000027279.1">
    <property type="protein sequence ID" value="ENSEBUP00000026703.1"/>
    <property type="gene ID" value="ENSEBUG00000016444.1"/>
</dbReference>
<reference evidence="2" key="1">
    <citation type="submission" date="2025-08" db="UniProtKB">
        <authorList>
            <consortium name="Ensembl"/>
        </authorList>
    </citation>
    <scope>IDENTIFICATION</scope>
</reference>
<evidence type="ECO:0000313" key="2">
    <source>
        <dbReference type="Ensembl" id="ENSEBUP00000026703.1"/>
    </source>
</evidence>
<feature type="region of interest" description="Disordered" evidence="1">
    <location>
        <begin position="113"/>
        <end position="154"/>
    </location>
</feature>
<dbReference type="InterPro" id="IPR053282">
    <property type="entry name" value="RGS_domain-containing"/>
</dbReference>
<evidence type="ECO:0000313" key="3">
    <source>
        <dbReference type="Proteomes" id="UP000694388"/>
    </source>
</evidence>
<sequence>MLSQTDSETETSQSRVNLGEHLRTVQRNIMTQLHAYWVPQLLVHICSEMPKMPLQPCGPSEPLNPCIEIASQFPYHGMRIQVGLQDIHCSCQEPGGLSSLDISQADQQECSKSATKRDLYHQRDSEMKKLPGHLDIDKRKKNEDSHEVSTYGAKAEETAGRVNHRDEINSSPCHFCPKNSDQMETLFPMIRMQSEITFSKSEAEIVFVMPTEVDMALVADSLAGSPFHCFLKNQGLDKQAANLDLWQECETFCRLATRPLSSCRSDRQSPRQSDQWGDAVMLRKHSASRIYTHLEYPVVMEQPLCVGIKGHHARHGATVPRMRETQHKISKALQAAYKTFINEEKKKFLNTVVPVVNHRTMKWAHCSGITAIHQAELALLLAQLAAHPWEDRYRAGYEDLLLNTWEDLGNGGSIVYPQEPTIRFYDYQNMSLGDLVYCKPVL</sequence>
<feature type="compositionally biased region" description="Basic and acidic residues" evidence="1">
    <location>
        <begin position="115"/>
        <end position="147"/>
    </location>
</feature>
<keyword evidence="3" id="KW-1185">Reference proteome</keyword>
<dbReference type="PANTHER" id="PTHR47079:SF1">
    <property type="entry name" value="REGULATOR OF G-PROTEIN SIGNALING PROTEIN-LIKE"/>
    <property type="match status" value="1"/>
</dbReference>
<organism evidence="2 3">
    <name type="scientific">Eptatretus burgeri</name>
    <name type="common">Inshore hagfish</name>
    <dbReference type="NCBI Taxonomy" id="7764"/>
    <lineage>
        <taxon>Eukaryota</taxon>
        <taxon>Metazoa</taxon>
        <taxon>Chordata</taxon>
        <taxon>Craniata</taxon>
        <taxon>Vertebrata</taxon>
        <taxon>Cyclostomata</taxon>
        <taxon>Myxini</taxon>
        <taxon>Myxiniformes</taxon>
        <taxon>Myxinidae</taxon>
        <taxon>Eptatretinae</taxon>
        <taxon>Eptatretus</taxon>
    </lineage>
</organism>
<name>A0A8C4R8A6_EPTBU</name>
<dbReference type="AlphaFoldDB" id="A0A8C4R8A6"/>
<evidence type="ECO:0000256" key="1">
    <source>
        <dbReference type="SAM" id="MobiDB-lite"/>
    </source>
</evidence>
<accession>A0A8C4R8A6</accession>
<dbReference type="Proteomes" id="UP000694388">
    <property type="component" value="Unplaced"/>
</dbReference>
<protein>
    <submittedName>
        <fullName evidence="2">Uncharacterized protein</fullName>
    </submittedName>
</protein>
<dbReference type="PANTHER" id="PTHR47079">
    <property type="entry name" value="REGULATOR OF G-PROTEIN SIGNALING PROTEIN-LIKE"/>
    <property type="match status" value="1"/>
</dbReference>
<proteinExistence type="predicted"/>
<reference evidence="2" key="2">
    <citation type="submission" date="2025-09" db="UniProtKB">
        <authorList>
            <consortium name="Ensembl"/>
        </authorList>
    </citation>
    <scope>IDENTIFICATION</scope>
</reference>